<accession>A0A176YY99</accession>
<comment type="caution">
    <text evidence="2">The sequence shown here is derived from an EMBL/GenBank/DDBJ whole genome shotgun (WGS) entry which is preliminary data.</text>
</comment>
<dbReference type="Proteomes" id="UP000076959">
    <property type="component" value="Unassembled WGS sequence"/>
</dbReference>
<evidence type="ECO:0000313" key="3">
    <source>
        <dbReference type="Proteomes" id="UP000076959"/>
    </source>
</evidence>
<sequence length="158" mass="17501">MTDDTSTPGTGFDSACWLLRDQEFIRLCKSTLSENKTALFDALATAGIDTVEVTFNGHADEGQIDGAVADGEGADTDLQSIHVEIARVEWGNQIITRQTLAVKDAIEKLVHDLLEQTYSGWENNQGAYGDFLFDVVERSITLNFNERIETSELTQHVF</sequence>
<keyword evidence="3" id="KW-1185">Reference proteome</keyword>
<name>A0A176YY99_9BRAD</name>
<evidence type="ECO:0000259" key="1">
    <source>
        <dbReference type="Pfam" id="PF21798"/>
    </source>
</evidence>
<dbReference type="AlphaFoldDB" id="A0A176YY99"/>
<dbReference type="Pfam" id="PF21798">
    <property type="entry name" value="DUF6878"/>
    <property type="match status" value="1"/>
</dbReference>
<dbReference type="InterPro" id="IPR049243">
    <property type="entry name" value="DUF6878"/>
</dbReference>
<dbReference type="EMBL" id="LUUB01000040">
    <property type="protein sequence ID" value="OAF12372.1"/>
    <property type="molecule type" value="Genomic_DNA"/>
</dbReference>
<dbReference type="OrthoDB" id="7259981at2"/>
<feature type="domain" description="DUF6878" evidence="1">
    <location>
        <begin position="33"/>
        <end position="158"/>
    </location>
</feature>
<reference evidence="2 3" key="1">
    <citation type="submission" date="2016-03" db="EMBL/GenBank/DDBJ databases">
        <title>Draft Genome Sequence of the Strain BR 10245 (Bradyrhizobium sp.) isolated from nodules of Centrolobium paraense.</title>
        <authorList>
            <person name="Simoes-Araujo J.L.Sr."/>
            <person name="Barauna A.C."/>
            <person name="Silva K."/>
            <person name="Zilli J.E."/>
        </authorList>
    </citation>
    <scope>NUCLEOTIDE SEQUENCE [LARGE SCALE GENOMIC DNA]</scope>
    <source>
        <strain evidence="2 3">BR 10245</strain>
    </source>
</reference>
<gene>
    <name evidence="2" type="ORF">AYJ54_05945</name>
</gene>
<dbReference type="RefSeq" id="WP_063698853.1">
    <property type="nucleotide sequence ID" value="NZ_LUUB01000040.1"/>
</dbReference>
<protein>
    <recommendedName>
        <fullName evidence="1">DUF6878 domain-containing protein</fullName>
    </recommendedName>
</protein>
<dbReference type="STRING" id="1505087.AYJ54_05945"/>
<evidence type="ECO:0000313" key="2">
    <source>
        <dbReference type="EMBL" id="OAF12372.1"/>
    </source>
</evidence>
<organism evidence="2 3">
    <name type="scientific">Bradyrhizobium centrolobii</name>
    <dbReference type="NCBI Taxonomy" id="1505087"/>
    <lineage>
        <taxon>Bacteria</taxon>
        <taxon>Pseudomonadati</taxon>
        <taxon>Pseudomonadota</taxon>
        <taxon>Alphaproteobacteria</taxon>
        <taxon>Hyphomicrobiales</taxon>
        <taxon>Nitrobacteraceae</taxon>
        <taxon>Bradyrhizobium</taxon>
    </lineage>
</organism>
<proteinExistence type="predicted"/>